<gene>
    <name evidence="10" type="ORF">DCMF_28320</name>
</gene>
<feature type="transmembrane region" description="Helical" evidence="7">
    <location>
        <begin position="134"/>
        <end position="161"/>
    </location>
</feature>
<evidence type="ECO:0000256" key="5">
    <source>
        <dbReference type="ARBA" id="ARBA00022989"/>
    </source>
</evidence>
<proteinExistence type="predicted"/>
<feature type="transmembrane region" description="Helical" evidence="7">
    <location>
        <begin position="100"/>
        <end position="122"/>
    </location>
</feature>
<dbReference type="Pfam" id="PF07690">
    <property type="entry name" value="MFS_1"/>
    <property type="match status" value="1"/>
</dbReference>
<protein>
    <submittedName>
        <fullName evidence="10">MFS transporter</fullName>
    </submittedName>
</protein>
<feature type="chain" id="PRO_5039434650" evidence="8">
    <location>
        <begin position="21"/>
        <end position="417"/>
    </location>
</feature>
<keyword evidence="3" id="KW-1003">Cell membrane</keyword>
<evidence type="ECO:0000313" key="11">
    <source>
        <dbReference type="Proteomes" id="UP000323521"/>
    </source>
</evidence>
<dbReference type="Proteomes" id="UP000323521">
    <property type="component" value="Chromosome"/>
</dbReference>
<sequence>MNSIKKWLALFALSFGYASAFTVPYAKYIFYDPMMSALNCTNFQLGAMLSVYAFVNLFTYIPGGWLADRFSARKIITISMIAQGIITIWFALSMSLTVGWIVWCLFPLTGTFAYWAAVLKGVRLLGSKEEQGKIFGFFESLVGLSNVIISTIALGIFAWYLDQVAGFKTVIIVYAGFNILAGILTWFLYEDYMTETISERPKVGVKEVLAALKSPLVWLVGVIVLTTYGLYVGLTYLTPYLTAVVGVTVTFSGALAIIRTHGVKLLSGPATGYVVDKIKSASKILIWGNMIVIGFLVVFLNLPAKPAVVMVMVLMLLVAFVGAGMKGVMWSTVEESKIPRYYSGIAIGIASIVGYLADMYMGPLFGYWLDAYGNAGYNYMFAWLIGQSIVGGLAAVGILVLKRKPSLEDTEDISVTG</sequence>
<evidence type="ECO:0000256" key="4">
    <source>
        <dbReference type="ARBA" id="ARBA00022692"/>
    </source>
</evidence>
<evidence type="ECO:0000313" key="10">
    <source>
        <dbReference type="EMBL" id="ATW28138.1"/>
    </source>
</evidence>
<feature type="transmembrane region" description="Helical" evidence="7">
    <location>
        <begin position="167"/>
        <end position="189"/>
    </location>
</feature>
<dbReference type="PANTHER" id="PTHR43124">
    <property type="entry name" value="PURINE EFFLUX PUMP PBUE"/>
    <property type="match status" value="1"/>
</dbReference>
<evidence type="ECO:0000256" key="7">
    <source>
        <dbReference type="SAM" id="Phobius"/>
    </source>
</evidence>
<dbReference type="GO" id="GO:0005886">
    <property type="term" value="C:plasma membrane"/>
    <property type="evidence" value="ECO:0007669"/>
    <property type="project" value="UniProtKB-SubCell"/>
</dbReference>
<evidence type="ECO:0000256" key="3">
    <source>
        <dbReference type="ARBA" id="ARBA00022475"/>
    </source>
</evidence>
<feature type="domain" description="Major facilitator superfamily (MFS) profile" evidence="9">
    <location>
        <begin position="8"/>
        <end position="404"/>
    </location>
</feature>
<accession>A0A3G1L0G2</accession>
<feature type="transmembrane region" description="Helical" evidence="7">
    <location>
        <begin position="341"/>
        <end position="361"/>
    </location>
</feature>
<dbReference type="AlphaFoldDB" id="A0A3G1L0G2"/>
<dbReference type="CDD" id="cd06174">
    <property type="entry name" value="MFS"/>
    <property type="match status" value="1"/>
</dbReference>
<keyword evidence="5 7" id="KW-1133">Transmembrane helix</keyword>
<evidence type="ECO:0000256" key="6">
    <source>
        <dbReference type="ARBA" id="ARBA00023136"/>
    </source>
</evidence>
<dbReference type="PROSITE" id="PS50850">
    <property type="entry name" value="MFS"/>
    <property type="match status" value="1"/>
</dbReference>
<feature type="transmembrane region" description="Helical" evidence="7">
    <location>
        <begin position="75"/>
        <end position="94"/>
    </location>
</feature>
<keyword evidence="2" id="KW-0813">Transport</keyword>
<feature type="transmembrane region" description="Helical" evidence="7">
    <location>
        <begin position="284"/>
        <end position="302"/>
    </location>
</feature>
<dbReference type="InterPro" id="IPR020846">
    <property type="entry name" value="MFS_dom"/>
</dbReference>
<feature type="transmembrane region" description="Helical" evidence="7">
    <location>
        <begin position="308"/>
        <end position="329"/>
    </location>
</feature>
<feature type="transmembrane region" description="Helical" evidence="7">
    <location>
        <begin position="237"/>
        <end position="258"/>
    </location>
</feature>
<dbReference type="InterPro" id="IPR036259">
    <property type="entry name" value="MFS_trans_sf"/>
</dbReference>
<keyword evidence="4 7" id="KW-0812">Transmembrane</keyword>
<feature type="transmembrane region" description="Helical" evidence="7">
    <location>
        <begin position="44"/>
        <end position="63"/>
    </location>
</feature>
<dbReference type="Gene3D" id="1.20.1250.20">
    <property type="entry name" value="MFS general substrate transporter like domains"/>
    <property type="match status" value="2"/>
</dbReference>
<dbReference type="RefSeq" id="WP_148137548.1">
    <property type="nucleotide sequence ID" value="NZ_CP017634.1"/>
</dbReference>
<organism evidence="10 11">
    <name type="scientific">Formimonas warabiya</name>
    <dbReference type="NCBI Taxonomy" id="1761012"/>
    <lineage>
        <taxon>Bacteria</taxon>
        <taxon>Bacillati</taxon>
        <taxon>Bacillota</taxon>
        <taxon>Clostridia</taxon>
        <taxon>Eubacteriales</taxon>
        <taxon>Peptococcaceae</taxon>
        <taxon>Candidatus Formimonas</taxon>
    </lineage>
</organism>
<comment type="subcellular location">
    <subcellularLocation>
        <location evidence="1">Cell membrane</location>
        <topology evidence="1">Multi-pass membrane protein</topology>
    </subcellularLocation>
</comment>
<dbReference type="SUPFAM" id="SSF103473">
    <property type="entry name" value="MFS general substrate transporter"/>
    <property type="match status" value="1"/>
</dbReference>
<dbReference type="InterPro" id="IPR050189">
    <property type="entry name" value="MFS_Efflux_Transporters"/>
</dbReference>
<keyword evidence="11" id="KW-1185">Reference proteome</keyword>
<feature type="transmembrane region" description="Helical" evidence="7">
    <location>
        <begin position="381"/>
        <end position="401"/>
    </location>
</feature>
<dbReference type="InterPro" id="IPR011701">
    <property type="entry name" value="MFS"/>
</dbReference>
<dbReference type="OrthoDB" id="1673995at2"/>
<feature type="transmembrane region" description="Helical" evidence="7">
    <location>
        <begin position="210"/>
        <end position="231"/>
    </location>
</feature>
<name>A0A3G1L0G2_FORW1</name>
<dbReference type="PANTHER" id="PTHR43124:SF3">
    <property type="entry name" value="CHLORAMPHENICOL EFFLUX PUMP RV0191"/>
    <property type="match status" value="1"/>
</dbReference>
<evidence type="ECO:0000256" key="2">
    <source>
        <dbReference type="ARBA" id="ARBA00022448"/>
    </source>
</evidence>
<keyword evidence="8" id="KW-0732">Signal</keyword>
<reference evidence="10 11" key="1">
    <citation type="submission" date="2016-10" db="EMBL/GenBank/DDBJ databases">
        <title>Complete Genome Sequence of Peptococcaceae strain DCMF.</title>
        <authorList>
            <person name="Edwards R.J."/>
            <person name="Holland S.I."/>
            <person name="Deshpande N.P."/>
            <person name="Wong Y.K."/>
            <person name="Ertan H."/>
            <person name="Manefield M."/>
            <person name="Russell T.L."/>
            <person name="Lee M.J."/>
        </authorList>
    </citation>
    <scope>NUCLEOTIDE SEQUENCE [LARGE SCALE GENOMIC DNA]</scope>
    <source>
        <strain evidence="10 11">DCMF</strain>
    </source>
</reference>
<dbReference type="KEGG" id="fwa:DCMF_28320"/>
<evidence type="ECO:0000256" key="8">
    <source>
        <dbReference type="SAM" id="SignalP"/>
    </source>
</evidence>
<feature type="signal peptide" evidence="8">
    <location>
        <begin position="1"/>
        <end position="20"/>
    </location>
</feature>
<dbReference type="EMBL" id="CP017634">
    <property type="protein sequence ID" value="ATW28138.1"/>
    <property type="molecule type" value="Genomic_DNA"/>
</dbReference>
<keyword evidence="6 7" id="KW-0472">Membrane</keyword>
<evidence type="ECO:0000259" key="9">
    <source>
        <dbReference type="PROSITE" id="PS50850"/>
    </source>
</evidence>
<evidence type="ECO:0000256" key="1">
    <source>
        <dbReference type="ARBA" id="ARBA00004651"/>
    </source>
</evidence>
<dbReference type="GO" id="GO:0022857">
    <property type="term" value="F:transmembrane transporter activity"/>
    <property type="evidence" value="ECO:0007669"/>
    <property type="project" value="InterPro"/>
</dbReference>